<evidence type="ECO:0000313" key="2">
    <source>
        <dbReference type="Proteomes" id="UP000316621"/>
    </source>
</evidence>
<accession>A0A4Y7JPY3</accession>
<reference evidence="1 2" key="1">
    <citation type="journal article" date="2018" name="Science">
        <title>The opium poppy genome and morphinan production.</title>
        <authorList>
            <person name="Guo L."/>
            <person name="Winzer T."/>
            <person name="Yang X."/>
            <person name="Li Y."/>
            <person name="Ning Z."/>
            <person name="He Z."/>
            <person name="Teodor R."/>
            <person name="Lu Y."/>
            <person name="Bowser T.A."/>
            <person name="Graham I.A."/>
            <person name="Ye K."/>
        </authorList>
    </citation>
    <scope>NUCLEOTIDE SEQUENCE [LARGE SCALE GENOMIC DNA]</scope>
    <source>
        <strain evidence="2">cv. HN1</strain>
        <tissue evidence="1">Leaves</tissue>
    </source>
</reference>
<keyword evidence="2" id="KW-1185">Reference proteome</keyword>
<sequence>MNGVAGDGCDKRWNFRWFCNDVAVLQQQEVVVLVVFEFETMVVVDCGLHVCYYIKSLLKGKMKSHEENISEKVENKAKLRYKILMDNLLKAS</sequence>
<name>A0A4Y7JPY3_PAPSO</name>
<dbReference type="Gramene" id="RZC62011">
    <property type="protein sequence ID" value="RZC62011"/>
    <property type="gene ID" value="C5167_023772"/>
</dbReference>
<organism evidence="1 2">
    <name type="scientific">Papaver somniferum</name>
    <name type="common">Opium poppy</name>
    <dbReference type="NCBI Taxonomy" id="3469"/>
    <lineage>
        <taxon>Eukaryota</taxon>
        <taxon>Viridiplantae</taxon>
        <taxon>Streptophyta</taxon>
        <taxon>Embryophyta</taxon>
        <taxon>Tracheophyta</taxon>
        <taxon>Spermatophyta</taxon>
        <taxon>Magnoliopsida</taxon>
        <taxon>Ranunculales</taxon>
        <taxon>Papaveraceae</taxon>
        <taxon>Papaveroideae</taxon>
        <taxon>Papaver</taxon>
    </lineage>
</organism>
<evidence type="ECO:0000313" key="1">
    <source>
        <dbReference type="EMBL" id="RZC62011.1"/>
    </source>
</evidence>
<dbReference type="EMBL" id="CM010719">
    <property type="protein sequence ID" value="RZC62011.1"/>
    <property type="molecule type" value="Genomic_DNA"/>
</dbReference>
<dbReference type="AlphaFoldDB" id="A0A4Y7JPY3"/>
<proteinExistence type="predicted"/>
<dbReference type="Proteomes" id="UP000316621">
    <property type="component" value="Chromosome 5"/>
</dbReference>
<protein>
    <submittedName>
        <fullName evidence="1">Uncharacterized protein</fullName>
    </submittedName>
</protein>
<gene>
    <name evidence="1" type="ORF">C5167_023772</name>
</gene>